<evidence type="ECO:0000256" key="2">
    <source>
        <dbReference type="SAM" id="SignalP"/>
    </source>
</evidence>
<sequence>MISRNLMSIVETAFVLLLILPRFPPSGPDPFHSSLQVSRPSLQASNSLQASHSLQASR</sequence>
<feature type="compositionally biased region" description="Polar residues" evidence="1">
    <location>
        <begin position="33"/>
        <end position="58"/>
    </location>
</feature>
<evidence type="ECO:0000313" key="4">
    <source>
        <dbReference type="Proteomes" id="UP000822688"/>
    </source>
</evidence>
<organism evidence="3 4">
    <name type="scientific">Ceratodon purpureus</name>
    <name type="common">Fire moss</name>
    <name type="synonym">Dicranum purpureum</name>
    <dbReference type="NCBI Taxonomy" id="3225"/>
    <lineage>
        <taxon>Eukaryota</taxon>
        <taxon>Viridiplantae</taxon>
        <taxon>Streptophyta</taxon>
        <taxon>Embryophyta</taxon>
        <taxon>Bryophyta</taxon>
        <taxon>Bryophytina</taxon>
        <taxon>Bryopsida</taxon>
        <taxon>Dicranidae</taxon>
        <taxon>Pseudoditrichales</taxon>
        <taxon>Ditrichaceae</taxon>
        <taxon>Ceratodon</taxon>
    </lineage>
</organism>
<accession>A0A8T0G9G1</accession>
<protein>
    <submittedName>
        <fullName evidence="3">Uncharacterized protein</fullName>
    </submittedName>
</protein>
<evidence type="ECO:0000313" key="3">
    <source>
        <dbReference type="EMBL" id="KAG0555710.1"/>
    </source>
</evidence>
<dbReference type="Proteomes" id="UP000822688">
    <property type="component" value="Chromosome 12"/>
</dbReference>
<proteinExistence type="predicted"/>
<feature type="chain" id="PRO_5035832715" evidence="2">
    <location>
        <begin position="29"/>
        <end position="58"/>
    </location>
</feature>
<keyword evidence="2" id="KW-0732">Signal</keyword>
<feature type="region of interest" description="Disordered" evidence="1">
    <location>
        <begin position="30"/>
        <end position="58"/>
    </location>
</feature>
<evidence type="ECO:0000256" key="1">
    <source>
        <dbReference type="SAM" id="MobiDB-lite"/>
    </source>
</evidence>
<comment type="caution">
    <text evidence="3">The sequence shown here is derived from an EMBL/GenBank/DDBJ whole genome shotgun (WGS) entry which is preliminary data.</text>
</comment>
<dbReference type="AlphaFoldDB" id="A0A8T0G9G1"/>
<gene>
    <name evidence="3" type="ORF">KC19_12G188800</name>
</gene>
<feature type="signal peptide" evidence="2">
    <location>
        <begin position="1"/>
        <end position="28"/>
    </location>
</feature>
<keyword evidence="4" id="KW-1185">Reference proteome</keyword>
<dbReference type="EMBL" id="CM026433">
    <property type="protein sequence ID" value="KAG0555710.1"/>
    <property type="molecule type" value="Genomic_DNA"/>
</dbReference>
<reference evidence="3" key="1">
    <citation type="submission" date="2020-06" db="EMBL/GenBank/DDBJ databases">
        <title>WGS assembly of Ceratodon purpureus strain R40.</title>
        <authorList>
            <person name="Carey S.B."/>
            <person name="Jenkins J."/>
            <person name="Shu S."/>
            <person name="Lovell J.T."/>
            <person name="Sreedasyam A."/>
            <person name="Maumus F."/>
            <person name="Tiley G.P."/>
            <person name="Fernandez-Pozo N."/>
            <person name="Barry K."/>
            <person name="Chen C."/>
            <person name="Wang M."/>
            <person name="Lipzen A."/>
            <person name="Daum C."/>
            <person name="Saski C.A."/>
            <person name="Payton A.C."/>
            <person name="Mcbreen J.C."/>
            <person name="Conrad R.E."/>
            <person name="Kollar L.M."/>
            <person name="Olsson S."/>
            <person name="Huttunen S."/>
            <person name="Landis J.B."/>
            <person name="Wickett N.J."/>
            <person name="Johnson M.G."/>
            <person name="Rensing S.A."/>
            <person name="Grimwood J."/>
            <person name="Schmutz J."/>
            <person name="Mcdaniel S.F."/>
        </authorList>
    </citation>
    <scope>NUCLEOTIDE SEQUENCE</scope>
    <source>
        <strain evidence="3">R40</strain>
    </source>
</reference>
<name>A0A8T0G9G1_CERPU</name>